<protein>
    <recommendedName>
        <fullName evidence="5">Kelch repeat protein</fullName>
    </recommendedName>
</protein>
<comment type="caution">
    <text evidence="3">The sequence shown here is derived from an EMBL/GenBank/DDBJ whole genome shotgun (WGS) entry which is preliminary data.</text>
</comment>
<feature type="compositionally biased region" description="Polar residues" evidence="1">
    <location>
        <begin position="668"/>
        <end position="680"/>
    </location>
</feature>
<dbReference type="AlphaFoldDB" id="A0A8H3EM08"/>
<evidence type="ECO:0008006" key="5">
    <source>
        <dbReference type="Google" id="ProtNLM"/>
    </source>
</evidence>
<dbReference type="PANTHER" id="PTHR23244">
    <property type="entry name" value="KELCH REPEAT DOMAIN"/>
    <property type="match status" value="1"/>
</dbReference>
<feature type="region of interest" description="Disordered" evidence="1">
    <location>
        <begin position="661"/>
        <end position="680"/>
    </location>
</feature>
<sequence length="727" mass="79658">MALAMFSFGQTLMFDLKAQQSTNLKDREQISRNSFVHLAFHSSTVARNTLFIDGGEITLLGGGERITTTQNKTLTIDLTKSWTTSEVEYGSLDKSPSVPVLNYGTLWTSPDHTSMLSFGGVRSSYPYSPRIGNIELWKYSATNGWSGLTSQSPASPSLTNNRPAAAASTYGNGIGYMLGGIRGNDNAPWWPLPGMLTYDMTKNTWTNESTASIMPYSAIGGSLTFVPGFGAEGVLIAMGGEYTGAKPWMEMATNFVPFTNVSIWDIASKTWYWQNATANTNSADIPPPATMFCSAGVAGQNGTFEIFIYGGHSDTFVLSSKTPSDADRTTQHAFNAVYVLSLPGFVWTRVDTEIAVPRTGHTCNVIGNRQMLSIGGLNPVYKLQDAQDLPDNFTQGLGIFDMVDLKWTTSYNANASRYTSPGVIQKWYNAHATRDLADWSSSGVKALFEQSTNSTTSDSNISAGPAPNVFVPTIVGAILGTVLLAGLAMLLYRRSRKRYREGHLPDAKVESGDTLAHSLRSYLAKPRKLYLAQRKSFLRQNIGNPTMPIVIVSAPGSLTNGRGSHMTQSDVCDAAGHVRHVQIPRVVAANVPETWSAAQYPDHPAFTGTRNHCVDREGQREPRSLDLPRTVHHTSPYSTNHQISSLPNIPPLNTRLNNPYQGRHQEGYRSSGSEWSMTTASTTNIQDHREFWDRSLPHSPSTIPELGTDNEYRVKPRAHHGTSFELE</sequence>
<dbReference type="EMBL" id="CAJPDQ010000004">
    <property type="protein sequence ID" value="CAF9908040.1"/>
    <property type="molecule type" value="Genomic_DNA"/>
</dbReference>
<evidence type="ECO:0000313" key="4">
    <source>
        <dbReference type="Proteomes" id="UP000664169"/>
    </source>
</evidence>
<feature type="region of interest" description="Disordered" evidence="1">
    <location>
        <begin position="694"/>
        <end position="727"/>
    </location>
</feature>
<gene>
    <name evidence="3" type="ORF">GOMPHAMPRED_006054</name>
</gene>
<reference evidence="3" key="1">
    <citation type="submission" date="2021-03" db="EMBL/GenBank/DDBJ databases">
        <authorList>
            <person name="Tagirdzhanova G."/>
        </authorList>
    </citation>
    <scope>NUCLEOTIDE SEQUENCE</scope>
</reference>
<keyword evidence="2" id="KW-0812">Transmembrane</keyword>
<accession>A0A8H3EM08</accession>
<proteinExistence type="predicted"/>
<keyword evidence="2" id="KW-0472">Membrane</keyword>
<dbReference type="Proteomes" id="UP000664169">
    <property type="component" value="Unassembled WGS sequence"/>
</dbReference>
<dbReference type="InterPro" id="IPR015915">
    <property type="entry name" value="Kelch-typ_b-propeller"/>
</dbReference>
<dbReference type="Gene3D" id="2.120.10.80">
    <property type="entry name" value="Kelch-type beta propeller"/>
    <property type="match status" value="1"/>
</dbReference>
<dbReference type="OrthoDB" id="540004at2759"/>
<dbReference type="SUPFAM" id="SSF117281">
    <property type="entry name" value="Kelch motif"/>
    <property type="match status" value="1"/>
</dbReference>
<feature type="transmembrane region" description="Helical" evidence="2">
    <location>
        <begin position="469"/>
        <end position="492"/>
    </location>
</feature>
<evidence type="ECO:0000256" key="1">
    <source>
        <dbReference type="SAM" id="MobiDB-lite"/>
    </source>
</evidence>
<keyword evidence="4" id="KW-1185">Reference proteome</keyword>
<organism evidence="3 4">
    <name type="scientific">Gomphillus americanus</name>
    <dbReference type="NCBI Taxonomy" id="1940652"/>
    <lineage>
        <taxon>Eukaryota</taxon>
        <taxon>Fungi</taxon>
        <taxon>Dikarya</taxon>
        <taxon>Ascomycota</taxon>
        <taxon>Pezizomycotina</taxon>
        <taxon>Lecanoromycetes</taxon>
        <taxon>OSLEUM clade</taxon>
        <taxon>Ostropomycetidae</taxon>
        <taxon>Ostropales</taxon>
        <taxon>Graphidaceae</taxon>
        <taxon>Gomphilloideae</taxon>
        <taxon>Gomphillus</taxon>
    </lineage>
</organism>
<keyword evidence="2" id="KW-1133">Transmembrane helix</keyword>
<evidence type="ECO:0000313" key="3">
    <source>
        <dbReference type="EMBL" id="CAF9908040.1"/>
    </source>
</evidence>
<name>A0A8H3EM08_9LECA</name>
<evidence type="ECO:0000256" key="2">
    <source>
        <dbReference type="SAM" id="Phobius"/>
    </source>
</evidence>
<dbReference type="PANTHER" id="PTHR23244:SF490">
    <property type="entry name" value="KELCH REPEAT PROTEIN"/>
    <property type="match status" value="1"/>
</dbReference>